<evidence type="ECO:0000256" key="4">
    <source>
        <dbReference type="PROSITE-ProRule" id="PRU00267"/>
    </source>
</evidence>
<evidence type="ECO:0000313" key="7">
    <source>
        <dbReference type="EMBL" id="CBX93339.1"/>
    </source>
</evidence>
<evidence type="ECO:0000313" key="8">
    <source>
        <dbReference type="Proteomes" id="UP000002668"/>
    </source>
</evidence>
<gene>
    <name evidence="7" type="ORF">LEMA_P042400.1</name>
</gene>
<accession>E4ZNX0</accession>
<evidence type="ECO:0000259" key="6">
    <source>
        <dbReference type="PROSITE" id="PS50118"/>
    </source>
</evidence>
<dbReference type="InParanoid" id="E4ZNX0"/>
<dbReference type="CDD" id="cd01389">
    <property type="entry name" value="HMG-box_ROX1-like"/>
    <property type="match status" value="1"/>
</dbReference>
<dbReference type="PROSITE" id="PS50118">
    <property type="entry name" value="HMG_BOX_2"/>
    <property type="match status" value="1"/>
</dbReference>
<feature type="compositionally biased region" description="Polar residues" evidence="5">
    <location>
        <begin position="69"/>
        <end position="78"/>
    </location>
</feature>
<feature type="domain" description="HMG box" evidence="6">
    <location>
        <begin position="152"/>
        <end position="220"/>
    </location>
</feature>
<dbReference type="VEuPathDB" id="FungiDB:LEMA_P042400.1"/>
<evidence type="ECO:0000256" key="1">
    <source>
        <dbReference type="ARBA" id="ARBA00023015"/>
    </source>
</evidence>
<feature type="region of interest" description="Disordered" evidence="5">
    <location>
        <begin position="541"/>
        <end position="560"/>
    </location>
</feature>
<dbReference type="eggNOG" id="KOG0527">
    <property type="taxonomic scope" value="Eukaryota"/>
</dbReference>
<keyword evidence="3" id="KW-0804">Transcription</keyword>
<dbReference type="OrthoDB" id="6247875at2759"/>
<dbReference type="Pfam" id="PF00505">
    <property type="entry name" value="HMG_box"/>
    <property type="match status" value="1"/>
</dbReference>
<proteinExistence type="predicted"/>
<feature type="compositionally biased region" description="Polar residues" evidence="5">
    <location>
        <begin position="129"/>
        <end position="138"/>
    </location>
</feature>
<dbReference type="HOGENOM" id="CLU_010453_0_1_1"/>
<feature type="compositionally biased region" description="Low complexity" evidence="5">
    <location>
        <begin position="41"/>
        <end position="51"/>
    </location>
</feature>
<dbReference type="GO" id="GO:0000978">
    <property type="term" value="F:RNA polymerase II cis-regulatory region sequence-specific DNA binding"/>
    <property type="evidence" value="ECO:0007669"/>
    <property type="project" value="TreeGrafter"/>
</dbReference>
<dbReference type="InterPro" id="IPR036910">
    <property type="entry name" value="HMG_box_dom_sf"/>
</dbReference>
<reference evidence="8" key="1">
    <citation type="journal article" date="2011" name="Nat. Commun.">
        <title>Effector diversification within compartments of the Leptosphaeria maculans genome affected by Repeat-Induced Point mutations.</title>
        <authorList>
            <person name="Rouxel T."/>
            <person name="Grandaubert J."/>
            <person name="Hane J.K."/>
            <person name="Hoede C."/>
            <person name="van de Wouw A.P."/>
            <person name="Couloux A."/>
            <person name="Dominguez V."/>
            <person name="Anthouard V."/>
            <person name="Bally P."/>
            <person name="Bourras S."/>
            <person name="Cozijnsen A.J."/>
            <person name="Ciuffetti L.M."/>
            <person name="Degrave A."/>
            <person name="Dilmaghani A."/>
            <person name="Duret L."/>
            <person name="Fudal I."/>
            <person name="Goodwin S.B."/>
            <person name="Gout L."/>
            <person name="Glaser N."/>
            <person name="Linglin J."/>
            <person name="Kema G.H.J."/>
            <person name="Lapalu N."/>
            <person name="Lawrence C.B."/>
            <person name="May K."/>
            <person name="Meyer M."/>
            <person name="Ollivier B."/>
            <person name="Poulain J."/>
            <person name="Schoch C.L."/>
            <person name="Simon A."/>
            <person name="Spatafora J.W."/>
            <person name="Stachowiak A."/>
            <person name="Turgeon B.G."/>
            <person name="Tyler B.M."/>
            <person name="Vincent D."/>
            <person name="Weissenbach J."/>
            <person name="Amselem J."/>
            <person name="Quesneville H."/>
            <person name="Oliver R.P."/>
            <person name="Wincker P."/>
            <person name="Balesdent M.-H."/>
            <person name="Howlett B.J."/>
        </authorList>
    </citation>
    <scope>NUCLEOTIDE SEQUENCE [LARGE SCALE GENOMIC DNA]</scope>
    <source>
        <strain evidence="8">JN3 / isolate v23.1.3 / race Av1-4-5-6-7-8</strain>
    </source>
</reference>
<evidence type="ECO:0000256" key="5">
    <source>
        <dbReference type="SAM" id="MobiDB-lite"/>
    </source>
</evidence>
<dbReference type="AlphaFoldDB" id="E4ZNX0"/>
<feature type="compositionally biased region" description="Basic and acidic residues" evidence="5">
    <location>
        <begin position="208"/>
        <end position="217"/>
    </location>
</feature>
<dbReference type="FunFam" id="1.10.30.10:FF:000041">
    <property type="entry name" value="HMG box family protein"/>
    <property type="match status" value="1"/>
</dbReference>
<dbReference type="Gene3D" id="1.10.30.10">
    <property type="entry name" value="High mobility group box domain"/>
    <property type="match status" value="1"/>
</dbReference>
<dbReference type="Proteomes" id="UP000002668">
    <property type="component" value="Genome"/>
</dbReference>
<dbReference type="RefSeq" id="XP_003836704.1">
    <property type="nucleotide sequence ID" value="XM_003836656.1"/>
</dbReference>
<feature type="compositionally biased region" description="Polar residues" evidence="5">
    <location>
        <begin position="232"/>
        <end position="241"/>
    </location>
</feature>
<dbReference type="PANTHER" id="PTHR10270">
    <property type="entry name" value="SOX TRANSCRIPTION FACTOR"/>
    <property type="match status" value="1"/>
</dbReference>
<dbReference type="InterPro" id="IPR009071">
    <property type="entry name" value="HMG_box_dom"/>
</dbReference>
<feature type="region of interest" description="Disordered" evidence="5">
    <location>
        <begin position="38"/>
        <end position="142"/>
    </location>
</feature>
<dbReference type="GO" id="GO:0005634">
    <property type="term" value="C:nucleus"/>
    <property type="evidence" value="ECO:0007669"/>
    <property type="project" value="UniProtKB-UniRule"/>
</dbReference>
<protein>
    <recommendedName>
        <fullName evidence="6">HMG box domain-containing protein</fullName>
    </recommendedName>
</protein>
<feature type="region of interest" description="Disordered" evidence="5">
    <location>
        <begin position="313"/>
        <end position="407"/>
    </location>
</feature>
<feature type="DNA-binding region" description="HMG box" evidence="4">
    <location>
        <begin position="152"/>
        <end position="220"/>
    </location>
</feature>
<name>E4ZNX0_LEPMJ</name>
<dbReference type="EMBL" id="FP929105">
    <property type="protein sequence ID" value="CBX93339.1"/>
    <property type="molecule type" value="Genomic_DNA"/>
</dbReference>
<sequence>MLASRVLPPIIRSTSPYQPPAPVATFFNVPRRYVKSNMQVSDSASTSSLTDDAAKPSRSLRKSSRIQETRTAPTSSPTEHSKREEQPTSPDATPPRSTKKRVASLEEEVVVNGDGVDEISSPVDDKPPQSATSTASSDHTGHVCLCLPEPKIPRPRNAFILYRQHHQQNIIARNPGLNNPDISKIIGEQWKALSEEHKKVWQDLAQEEKARHHEQYPDYRYQPRRGGKPGSSPLNPSGQHTTVDRYRCPRCGGRSIRTPTSPFLDSAGTPTLPPPNVSEGLTPTTRYLPIMTNLTLESPVRRRAHVPSHLSNIQVSGSMREDGAMYSPLTPNKKRRFDYAAPPTNNGRRPEGPYYAQHASRRDSLPPIHVRYSPPNSATMPPPRTPRDGRRPSMIETGPHAPESSPRTVEEVLNAFPYANKIKLLGRINPPYRALDPTCTESNRGAIIAVEGDDPAAVEELSKWLNSYLFRQEEYAPRIMEPPQMPEEGEEVGFESYLDLIKEWHGKSREMIRYITAEPTAKSPQDTPATASAGQYAAVREGQMDRKDSATPPESSPTSMIPSVSLRPVIILPTFQLAASVAFASLIPIQDAYSATDHWQWMATLWRGTVGPDLTLYVRTYEGKDVFAGAKPEMDDAVRCLTIFKEREGQFAVADLRRVGFEVNEWIQGMRSG</sequence>
<organism evidence="8">
    <name type="scientific">Leptosphaeria maculans (strain JN3 / isolate v23.1.3 / race Av1-4-5-6-7-8)</name>
    <name type="common">Blackleg fungus</name>
    <name type="synonym">Phoma lingam</name>
    <dbReference type="NCBI Taxonomy" id="985895"/>
    <lineage>
        <taxon>Eukaryota</taxon>
        <taxon>Fungi</taxon>
        <taxon>Dikarya</taxon>
        <taxon>Ascomycota</taxon>
        <taxon>Pezizomycotina</taxon>
        <taxon>Dothideomycetes</taxon>
        <taxon>Pleosporomycetidae</taxon>
        <taxon>Pleosporales</taxon>
        <taxon>Pleosporineae</taxon>
        <taxon>Leptosphaeriaceae</taxon>
        <taxon>Plenodomus</taxon>
        <taxon>Plenodomus lingam/Leptosphaeria maculans species complex</taxon>
    </lineage>
</organism>
<keyword evidence="8" id="KW-1185">Reference proteome</keyword>
<keyword evidence="4" id="KW-0539">Nucleus</keyword>
<dbReference type="GeneID" id="13287413"/>
<feature type="region of interest" description="Disordered" evidence="5">
    <location>
        <begin position="208"/>
        <end position="283"/>
    </location>
</feature>
<dbReference type="GO" id="GO:0001228">
    <property type="term" value="F:DNA-binding transcription activator activity, RNA polymerase II-specific"/>
    <property type="evidence" value="ECO:0007669"/>
    <property type="project" value="TreeGrafter"/>
</dbReference>
<feature type="region of interest" description="Disordered" evidence="5">
    <location>
        <begin position="1"/>
        <end position="22"/>
    </location>
</feature>
<dbReference type="PANTHER" id="PTHR10270:SF320">
    <property type="entry name" value="BOX TRANSCRIPTIONAL REGULATOR, PUTATIVE (AFU_ORTHOLOGUE AFUA_4G10820)-RELATED"/>
    <property type="match status" value="1"/>
</dbReference>
<dbReference type="GO" id="GO:0030154">
    <property type="term" value="P:cell differentiation"/>
    <property type="evidence" value="ECO:0007669"/>
    <property type="project" value="TreeGrafter"/>
</dbReference>
<dbReference type="SUPFAM" id="SSF47095">
    <property type="entry name" value="HMG-box"/>
    <property type="match status" value="1"/>
</dbReference>
<dbReference type="OMA" id="CAGPDVT"/>
<dbReference type="STRING" id="985895.E4ZNX0"/>
<dbReference type="SMART" id="SM00398">
    <property type="entry name" value="HMG"/>
    <property type="match status" value="1"/>
</dbReference>
<evidence type="ECO:0000256" key="3">
    <source>
        <dbReference type="ARBA" id="ARBA00023163"/>
    </source>
</evidence>
<keyword evidence="2 4" id="KW-0238">DNA-binding</keyword>
<keyword evidence="1" id="KW-0805">Transcription regulation</keyword>
<evidence type="ECO:0000256" key="2">
    <source>
        <dbReference type="ARBA" id="ARBA00023125"/>
    </source>
</evidence>
<dbReference type="GO" id="GO:0000122">
    <property type="term" value="P:negative regulation of transcription by RNA polymerase II"/>
    <property type="evidence" value="ECO:0007669"/>
    <property type="project" value="TreeGrafter"/>
</dbReference>
<dbReference type="InterPro" id="IPR050140">
    <property type="entry name" value="SRY-related_HMG-box_TF-like"/>
</dbReference>